<organism evidence="20 21">
    <name type="scientific">Clytia hemisphaerica</name>
    <dbReference type="NCBI Taxonomy" id="252671"/>
    <lineage>
        <taxon>Eukaryota</taxon>
        <taxon>Metazoa</taxon>
        <taxon>Cnidaria</taxon>
        <taxon>Hydrozoa</taxon>
        <taxon>Hydroidolina</taxon>
        <taxon>Leptothecata</taxon>
        <taxon>Obeliida</taxon>
        <taxon>Clytiidae</taxon>
        <taxon>Clytia</taxon>
    </lineage>
</organism>
<dbReference type="GeneID" id="136814267"/>
<dbReference type="Pfam" id="PF16905">
    <property type="entry name" value="GPHH"/>
    <property type="match status" value="1"/>
</dbReference>
<dbReference type="InterPro" id="IPR002077">
    <property type="entry name" value="VDCCAlpha1"/>
</dbReference>
<feature type="region of interest" description="Disordered" evidence="16">
    <location>
        <begin position="759"/>
        <end position="792"/>
    </location>
</feature>
<keyword evidence="7 14" id="KW-0106">Calcium</keyword>
<keyword evidence="8 15" id="KW-0851">Voltage-gated channel</keyword>
<feature type="transmembrane region" description="Helical" evidence="17">
    <location>
        <begin position="79"/>
        <end position="96"/>
    </location>
</feature>
<dbReference type="Pfam" id="PF00520">
    <property type="entry name" value="Ion_trans"/>
    <property type="match status" value="4"/>
</dbReference>
<keyword evidence="5 17" id="KW-0812">Transmembrane</keyword>
<evidence type="ECO:0000256" key="17">
    <source>
        <dbReference type="SAM" id="Phobius"/>
    </source>
</evidence>
<reference evidence="20" key="1">
    <citation type="submission" date="2021-01" db="UniProtKB">
        <authorList>
            <consortium name="EnsemblMetazoa"/>
        </authorList>
    </citation>
    <scope>IDENTIFICATION</scope>
</reference>
<feature type="transmembrane region" description="Helical" evidence="17">
    <location>
        <begin position="1081"/>
        <end position="1108"/>
    </location>
</feature>
<evidence type="ECO:0000256" key="14">
    <source>
        <dbReference type="PIRSR" id="PIRSR602077-1"/>
    </source>
</evidence>
<evidence type="ECO:0000313" key="21">
    <source>
        <dbReference type="Proteomes" id="UP000594262"/>
    </source>
</evidence>
<feature type="transmembrane region" description="Helical" evidence="17">
    <location>
        <begin position="116"/>
        <end position="135"/>
    </location>
</feature>
<feature type="transmembrane region" description="Helical" evidence="17">
    <location>
        <begin position="452"/>
        <end position="472"/>
    </location>
</feature>
<feature type="binding site" evidence="14">
    <location>
        <position position="272"/>
    </location>
    <ligand>
        <name>Ca(2+)</name>
        <dbReference type="ChEBI" id="CHEBI:29108"/>
    </ligand>
</feature>
<evidence type="ECO:0000256" key="2">
    <source>
        <dbReference type="ARBA" id="ARBA00022448"/>
    </source>
</evidence>
<feature type="transmembrane region" description="Helical" evidence="17">
    <location>
        <begin position="425"/>
        <end position="445"/>
    </location>
</feature>
<evidence type="ECO:0000256" key="11">
    <source>
        <dbReference type="ARBA" id="ARBA00023136"/>
    </source>
</evidence>
<dbReference type="GO" id="GO:0008331">
    <property type="term" value="F:high voltage-gated calcium channel activity"/>
    <property type="evidence" value="ECO:0007669"/>
    <property type="project" value="TreeGrafter"/>
</dbReference>
<evidence type="ECO:0000256" key="6">
    <source>
        <dbReference type="ARBA" id="ARBA00022737"/>
    </source>
</evidence>
<dbReference type="SUPFAM" id="SSF81324">
    <property type="entry name" value="Voltage-gated potassium channels"/>
    <property type="match status" value="4"/>
</dbReference>
<keyword evidence="2" id="KW-0813">Transport</keyword>
<keyword evidence="21" id="KW-1185">Reference proteome</keyword>
<sequence>MADHMVDAATRAKMTTRWTKTDKLKYRSLFLFNKDNKFRILLYNISTSQIFDFIILLAIIGSCILLTKQRQQQYSLTDKLILIDLILNLLFAFEALMKIVSHGFVLHRHAYLRDPWNIFDFIVVLAGGLWDIAAVTTDGKSFSLKALRLFRVFRPLRLIVKSNNLKVVLDTIIKSFNVLFHVLMFILLLIFLYAITGMELFGDTVYTACVYNGTGQLCDPFLLCDFGDTTFCPERFGLNASCMEYPSKGVEYSHFENIFSSMLTVLQCITMEDWVLVAYDVAFYNSHYATWIYFISLIWIGGYFAIDLLMGVLGNQYLRTKECAIIAMEKRKERERAERLLEEPKKPLCNLWKILKPRLNQLGERISRQAAKLQTKFKPINDHMAFFYLVNLVVLADVLGSTYYGQNRPDALPSQLPTTYMGLKFSLFMFYVFENMIEGFSLGLHKVKKSPYFMMSAGITITAGIELFLAITGWTNEVFVGISFIRAVTLVELFKLTRWWERLKMIINSLFETLKGVIYLFVLLFIVLANYALLGNQFFGDPEKNLPTTSGTFDSFGSSLLLTFVMLTGDNWTGIMFDTVELMNAPWEKVLTVLYFISFVVIGNFILMNVFLGIIVDNLTNDFEEKQIEQANKERRKKQKMLISQVFKAKTQLMQKWKSSHENNGSEEENTENKNEAKKDPNPTNTKNNKSSRLSEALKLVRKPVDPKVKDVAFFVDNTLKNTLVHFDDGTTSSFKSDGSFMSTKSTIQVTAKTSKLSNTLGDGYGLGEDRDYRNSSSDDGDSEEEDENPHTQIEDIHDMIRMSSRRRAYSLRLNPEINCPIPHHKALFLFKHTNEFRRHIFWLVTSSKFTYAVCAAIVISCGLMALDDPLNRDPELTLWLDRIDYVFSAVFLIEVILKSIAYGFVMGHKNCYLRSYMNIIDFVAVFFSVFNIFIMLVGDSEHLQFKTIRIIRVVRMLKISTDLKRVINCLLNSLQRITYFLVLYVLILFIYAVIGVHLYHHALHVPSPINLVNASSNTPYLMKDSHGSISSSPEMSWEGVKLSFNNFGHGMMTLFVASTLDDWFLVLTRLTTAGHSEVTGIVFLLSFLILMSFILMNVFIGFVVVLFHKEKEKDEQYNVLNTSGQECLVTALSANPTQLYDQPHGRFKIIFWRLASHPWFQKLSMIMILMNTGFMMTKHTRQDEVFFQIQRLSNIVFTSLFTIEIAIKLTAFSMKALLRDRWLLFDAIVILGSWFDIVLEELQIPFLKLSIFRLFRVARLAQVLGKGGNLRQLFATFLKSMKCVPSIACLMGLILYFYAILGMNLFGRLKIDDTTAINSNANFQSFTAAILVLIRVTTLDQWQGIMLTCADTHLMNCANGSNENCGTTISYFYFGSFVFICSYIMTNLFLAFIMDNFVYLTHDWSELDSRHIHLFTAIWGQYDKSGAGFIKKEKLVSLLKNLNPPLGNGKMCPDRTIYARILKLRVPVEKDGTVRFNELLMTLVLDFLQLKVDNVILREDIHKLFPIINDDLLDRVLPLSYDPRIINETEKEFYQDCASYVITGYCRLYKSSLTAAFKIKDNANSSKEVQNISRGKFASLVSRSARDVPSIEITEPRGSKSLTNLDLERGDLVQKIKVAERSRTW</sequence>
<feature type="domain" description="Ion transport" evidence="18">
    <location>
        <begin position="49"/>
        <end position="318"/>
    </location>
</feature>
<feature type="transmembrane region" description="Helical" evidence="17">
    <location>
        <begin position="1372"/>
        <end position="1395"/>
    </location>
</feature>
<evidence type="ECO:0000256" key="10">
    <source>
        <dbReference type="ARBA" id="ARBA00023065"/>
    </source>
</evidence>
<evidence type="ECO:0000259" key="19">
    <source>
        <dbReference type="Pfam" id="PF16905"/>
    </source>
</evidence>
<feature type="transmembrane region" description="Helical" evidence="17">
    <location>
        <begin position="478"/>
        <end position="496"/>
    </location>
</feature>
<evidence type="ECO:0000256" key="4">
    <source>
        <dbReference type="ARBA" id="ARBA00022673"/>
    </source>
</evidence>
<dbReference type="Gene3D" id="1.10.287.70">
    <property type="match status" value="4"/>
</dbReference>
<evidence type="ECO:0000256" key="5">
    <source>
        <dbReference type="ARBA" id="ARBA00022692"/>
    </source>
</evidence>
<keyword evidence="12" id="KW-0325">Glycoprotein</keyword>
<protein>
    <submittedName>
        <fullName evidence="20">Uncharacterized protein</fullName>
    </submittedName>
</protein>
<feature type="transmembrane region" description="Helical" evidence="17">
    <location>
        <begin position="841"/>
        <end position="866"/>
    </location>
</feature>
<dbReference type="RefSeq" id="XP_066926888.1">
    <property type="nucleotide sequence ID" value="XM_067070787.1"/>
</dbReference>
<dbReference type="Gene3D" id="1.10.238.10">
    <property type="entry name" value="EF-hand"/>
    <property type="match status" value="1"/>
</dbReference>
<keyword evidence="13" id="KW-0407">Ion channel</keyword>
<dbReference type="SUPFAM" id="SSF47473">
    <property type="entry name" value="EF-hand"/>
    <property type="match status" value="1"/>
</dbReference>
<keyword evidence="6" id="KW-0677">Repeat</keyword>
<evidence type="ECO:0000313" key="20">
    <source>
        <dbReference type="EnsemblMetazoa" id="CLYHEMP008221.1"/>
    </source>
</evidence>
<evidence type="ECO:0000256" key="13">
    <source>
        <dbReference type="ARBA" id="ARBA00023303"/>
    </source>
</evidence>
<dbReference type="OrthoDB" id="5981145at2759"/>
<dbReference type="Proteomes" id="UP000594262">
    <property type="component" value="Unplaced"/>
</dbReference>
<evidence type="ECO:0000256" key="16">
    <source>
        <dbReference type="SAM" id="MobiDB-lite"/>
    </source>
</evidence>
<dbReference type="Gene3D" id="1.20.120.350">
    <property type="entry name" value="Voltage-gated potassium channels. Chain C"/>
    <property type="match status" value="3"/>
</dbReference>
<evidence type="ECO:0000256" key="12">
    <source>
        <dbReference type="ARBA" id="ARBA00023180"/>
    </source>
</evidence>
<feature type="transmembrane region" description="Helical" evidence="17">
    <location>
        <begin position="40"/>
        <end position="67"/>
    </location>
</feature>
<feature type="transmembrane region" description="Helical" evidence="17">
    <location>
        <begin position="291"/>
        <end position="313"/>
    </location>
</feature>
<keyword evidence="14" id="KW-0479">Metal-binding</keyword>
<dbReference type="InterPro" id="IPR031649">
    <property type="entry name" value="GPHH_dom"/>
</dbReference>
<feature type="compositionally biased region" description="Basic and acidic residues" evidence="16">
    <location>
        <begin position="671"/>
        <end position="681"/>
    </location>
</feature>
<keyword evidence="4 15" id="KW-0107">Calcium channel</keyword>
<comment type="similarity">
    <text evidence="15">Belongs to the calcium channel alpha-1 subunit (TC 1.A.1.11) family.</text>
</comment>
<evidence type="ECO:0000256" key="8">
    <source>
        <dbReference type="ARBA" id="ARBA00022882"/>
    </source>
</evidence>
<dbReference type="PANTHER" id="PTHR45628:SF7">
    <property type="entry name" value="VOLTAGE-DEPENDENT CALCIUM CHANNEL TYPE A SUBUNIT ALPHA-1"/>
    <property type="match status" value="1"/>
</dbReference>
<accession>A0A7M5V933</accession>
<dbReference type="EnsemblMetazoa" id="CLYHEMT008221.1">
    <property type="protein sequence ID" value="CLYHEMP008221.1"/>
    <property type="gene ID" value="CLYHEMG008221"/>
</dbReference>
<dbReference type="InterPro" id="IPR050599">
    <property type="entry name" value="VDCC_alpha-1_subunit"/>
</dbReference>
<dbReference type="GO" id="GO:0005891">
    <property type="term" value="C:voltage-gated calcium channel complex"/>
    <property type="evidence" value="ECO:0007669"/>
    <property type="project" value="InterPro"/>
</dbReference>
<name>A0A7M5V933_9CNID</name>
<dbReference type="PRINTS" id="PR00167">
    <property type="entry name" value="CACHANNEL"/>
</dbReference>
<feature type="transmembrane region" description="Helical" evidence="17">
    <location>
        <begin position="918"/>
        <end position="938"/>
    </location>
</feature>
<keyword evidence="11 17" id="KW-0472">Membrane</keyword>
<feature type="domain" description="Voltage-dependent L-type calcium channel IQ-associated" evidence="19">
    <location>
        <begin position="1416"/>
        <end position="1468"/>
    </location>
</feature>
<dbReference type="GO" id="GO:0046872">
    <property type="term" value="F:metal ion binding"/>
    <property type="evidence" value="ECO:0007669"/>
    <property type="project" value="UniProtKB-KW"/>
</dbReference>
<dbReference type="GO" id="GO:0098703">
    <property type="term" value="P:calcium ion import across plasma membrane"/>
    <property type="evidence" value="ECO:0007669"/>
    <property type="project" value="TreeGrafter"/>
</dbReference>
<dbReference type="PANTHER" id="PTHR45628">
    <property type="entry name" value="VOLTAGE-DEPENDENT CALCIUM CHANNEL TYPE A SUBUNIT ALPHA-1"/>
    <property type="match status" value="1"/>
</dbReference>
<evidence type="ECO:0000256" key="15">
    <source>
        <dbReference type="RuleBase" id="RU003808"/>
    </source>
</evidence>
<feature type="transmembrane region" description="Helical" evidence="17">
    <location>
        <begin position="385"/>
        <end position="405"/>
    </location>
</feature>
<feature type="compositionally biased region" description="Acidic residues" evidence="16">
    <location>
        <begin position="779"/>
        <end position="788"/>
    </location>
</feature>
<evidence type="ECO:0000256" key="9">
    <source>
        <dbReference type="ARBA" id="ARBA00022989"/>
    </source>
</evidence>
<feature type="binding site" evidence="14">
    <location>
        <position position="1062"/>
    </location>
    <ligand>
        <name>Ca(2+)</name>
        <dbReference type="ChEBI" id="CHEBI:29108"/>
    </ligand>
</feature>
<feature type="transmembrane region" description="Helical" evidence="17">
    <location>
        <begin position="593"/>
        <end position="616"/>
    </location>
</feature>
<dbReference type="InterPro" id="IPR011992">
    <property type="entry name" value="EF-hand-dom_pair"/>
</dbReference>
<feature type="domain" description="Ion transport" evidence="18">
    <location>
        <begin position="1158"/>
        <end position="1404"/>
    </location>
</feature>
<evidence type="ECO:0000256" key="3">
    <source>
        <dbReference type="ARBA" id="ARBA00022568"/>
    </source>
</evidence>
<evidence type="ECO:0000256" key="1">
    <source>
        <dbReference type="ARBA" id="ARBA00004141"/>
    </source>
</evidence>
<evidence type="ECO:0000259" key="18">
    <source>
        <dbReference type="Pfam" id="PF00520"/>
    </source>
</evidence>
<keyword evidence="9 17" id="KW-1133">Transmembrane helix</keyword>
<feature type="transmembrane region" description="Helical" evidence="17">
    <location>
        <begin position="1285"/>
        <end position="1302"/>
    </location>
</feature>
<evidence type="ECO:0000256" key="7">
    <source>
        <dbReference type="ARBA" id="ARBA00022837"/>
    </source>
</evidence>
<dbReference type="InterPro" id="IPR027359">
    <property type="entry name" value="Volt_channel_dom_sf"/>
</dbReference>
<proteinExistence type="inferred from homology"/>
<feature type="domain" description="Ion transport" evidence="18">
    <location>
        <begin position="850"/>
        <end position="1114"/>
    </location>
</feature>
<feature type="region of interest" description="Disordered" evidence="16">
    <location>
        <begin position="657"/>
        <end position="699"/>
    </location>
</feature>
<feature type="transmembrane region" description="Helical" evidence="17">
    <location>
        <begin position="176"/>
        <end position="195"/>
    </location>
</feature>
<feature type="transmembrane region" description="Helical" evidence="17">
    <location>
        <begin position="1160"/>
        <end position="1178"/>
    </location>
</feature>
<feature type="transmembrane region" description="Helical" evidence="17">
    <location>
        <begin position="978"/>
        <end position="1000"/>
    </location>
</feature>
<comment type="subcellular location">
    <subcellularLocation>
        <location evidence="1 15">Membrane</location>
        <topology evidence="1 15">Multi-pass membrane protein</topology>
    </subcellularLocation>
</comment>
<keyword evidence="3 15" id="KW-0109">Calcium transport</keyword>
<feature type="transmembrane region" description="Helical" evidence="17">
    <location>
        <begin position="1190"/>
        <end position="1211"/>
    </location>
</feature>
<feature type="domain" description="Ion transport" evidence="18">
    <location>
        <begin position="385"/>
        <end position="624"/>
    </location>
</feature>
<dbReference type="InterPro" id="IPR005821">
    <property type="entry name" value="Ion_trans_dom"/>
</dbReference>
<keyword evidence="10" id="KW-0406">Ion transport</keyword>
<feature type="transmembrane region" description="Helical" evidence="17">
    <location>
        <begin position="517"/>
        <end position="534"/>
    </location>
</feature>
<feature type="transmembrane region" description="Helical" evidence="17">
    <location>
        <begin position="886"/>
        <end position="906"/>
    </location>
</feature>